<dbReference type="AlphaFoldDB" id="A0A7D9DGJ0"/>
<feature type="coiled-coil region" evidence="1">
    <location>
        <begin position="329"/>
        <end position="356"/>
    </location>
</feature>
<name>A0A7D9DGJ0_PARCT</name>
<reference evidence="3" key="1">
    <citation type="submission" date="2020-04" db="EMBL/GenBank/DDBJ databases">
        <authorList>
            <person name="Alioto T."/>
            <person name="Alioto T."/>
            <person name="Gomez Garrido J."/>
        </authorList>
    </citation>
    <scope>NUCLEOTIDE SEQUENCE</scope>
    <source>
        <strain evidence="3">A484AB</strain>
    </source>
</reference>
<feature type="coiled-coil region" evidence="1">
    <location>
        <begin position="145"/>
        <end position="172"/>
    </location>
</feature>
<feature type="compositionally biased region" description="Basic and acidic residues" evidence="2">
    <location>
        <begin position="709"/>
        <end position="736"/>
    </location>
</feature>
<protein>
    <submittedName>
        <fullName evidence="3">Uncharacterized protein</fullName>
    </submittedName>
</protein>
<gene>
    <name evidence="3" type="ORF">PACLA_8A005868</name>
</gene>
<organism evidence="3 4">
    <name type="scientific">Paramuricea clavata</name>
    <name type="common">Red gorgonian</name>
    <name type="synonym">Violescent sea-whip</name>
    <dbReference type="NCBI Taxonomy" id="317549"/>
    <lineage>
        <taxon>Eukaryota</taxon>
        <taxon>Metazoa</taxon>
        <taxon>Cnidaria</taxon>
        <taxon>Anthozoa</taxon>
        <taxon>Octocorallia</taxon>
        <taxon>Malacalcyonacea</taxon>
        <taxon>Plexauridae</taxon>
        <taxon>Paramuricea</taxon>
    </lineage>
</organism>
<dbReference type="PANTHER" id="PTHR18863">
    <property type="entry name" value="TSEC-2-RELATED"/>
    <property type="match status" value="1"/>
</dbReference>
<evidence type="ECO:0000256" key="2">
    <source>
        <dbReference type="SAM" id="MobiDB-lite"/>
    </source>
</evidence>
<feature type="coiled-coil region" evidence="1">
    <location>
        <begin position="385"/>
        <end position="419"/>
    </location>
</feature>
<dbReference type="Proteomes" id="UP001152795">
    <property type="component" value="Unassembled WGS sequence"/>
</dbReference>
<accession>A0A7D9DGJ0</accession>
<sequence length="838" mass="96862">MDEFNMTYGHVAELLSPRPPLMEYFPNIKPKRKGKSSLTYLDDSDIILDSEGSEIREETHRSLHSTLNGHRRPFSAESSNCSSVVLRRSEADLKFLKEPLKRSVREDGNRFRNSDCTGEMSRASKAEKLHNFLKDLESQPEEETKQVLREKLNRLQHDKEALTLQLTHYREKAEVTSSDFAGEKIRTSTLQDEMRVCQMKVSEKEQQITDLKCEIETQKQNGARQTALIQSLRHRLQEAEEAIDVKENAASRGDVTIASLKKEMQAQQDRLQQAETSLKRRLNEEENAAKKAHSWKSKYQELRDQLGVALHVDLSESNSESTARLIKKVNDLVRDRQTLKEKAKSLSNNLQDNDLESKASRETIMRLVAEVGDEKKQAEKQQHIIGDLTLEKDSLQQKVRELEVDLENARNKMKTSQEAWALTRDNLHEREERLHSLEHSLQSTKYTEQTAQTQLSKFRRHLAEMIECEESEADILHHVKRFSKESRDVNAKVENLKIKLRNAMEELEGQRNICRTTLRRAVEAETQMKDMKERSSGLEGELLSFDYMLFCENLANTMKLDEIAQDAGLDVNGEALLARAKQLVKLESEALNDRSSAIYSLQRKIKWFKQQAQSKDLQLGLLQKKLSSLEDTVKDKSRVEVERDESSIKFKKLQKQCEKYRGELLQNQHLVTDLKAQLLETSELKRENVEQSRKLDDLERLVGKLAKSKERTTRQLQGMKRDLHHTEVDAKEEKAKRSSSMSQLMVELNTIKETLQETRAREKQLLDFRQVLAKLLGLDVNNLAVPDFEIISRLERLVQAHHAHTVTTHSLENSLHDMDARYRAGYEDAMAILKNPRT</sequence>
<dbReference type="PANTHER" id="PTHR18863:SF6">
    <property type="entry name" value="COILED-COIL DOMAIN-CONTAINING PROTEIN 170"/>
    <property type="match status" value="1"/>
</dbReference>
<evidence type="ECO:0000313" key="4">
    <source>
        <dbReference type="Proteomes" id="UP001152795"/>
    </source>
</evidence>
<comment type="caution">
    <text evidence="3">The sequence shown here is derived from an EMBL/GenBank/DDBJ whole genome shotgun (WGS) entry which is preliminary data.</text>
</comment>
<proteinExistence type="predicted"/>
<keyword evidence="4" id="KW-1185">Reference proteome</keyword>
<dbReference type="EMBL" id="CACRXK020000839">
    <property type="protein sequence ID" value="CAB3985196.1"/>
    <property type="molecule type" value="Genomic_DNA"/>
</dbReference>
<dbReference type="OrthoDB" id="5832575at2759"/>
<feature type="region of interest" description="Disordered" evidence="2">
    <location>
        <begin position="709"/>
        <end position="741"/>
    </location>
</feature>
<feature type="coiled-coil region" evidence="1">
    <location>
        <begin position="479"/>
        <end position="541"/>
    </location>
</feature>
<evidence type="ECO:0000313" key="3">
    <source>
        <dbReference type="EMBL" id="CAB3985196.1"/>
    </source>
</evidence>
<evidence type="ECO:0000256" key="1">
    <source>
        <dbReference type="SAM" id="Coils"/>
    </source>
</evidence>
<feature type="coiled-coil region" evidence="1">
    <location>
        <begin position="201"/>
        <end position="305"/>
    </location>
</feature>
<dbReference type="InterPro" id="IPR039139">
    <property type="entry name" value="CCDC170-like"/>
</dbReference>
<keyword evidence="1" id="KW-0175">Coiled coil</keyword>